<evidence type="ECO:0000313" key="2">
    <source>
        <dbReference type="EMBL" id="EDW00704.1"/>
    </source>
</evidence>
<dbReference type="EMBL" id="CH916367">
    <property type="protein sequence ID" value="EDW00704.1"/>
    <property type="molecule type" value="Genomic_DNA"/>
</dbReference>
<dbReference type="InParanoid" id="B4J578"/>
<feature type="region of interest" description="Disordered" evidence="1">
    <location>
        <begin position="391"/>
        <end position="410"/>
    </location>
</feature>
<keyword evidence="3" id="KW-1185">Reference proteome</keyword>
<dbReference type="AlphaFoldDB" id="B4J578"/>
<feature type="compositionally biased region" description="Basic and acidic residues" evidence="1">
    <location>
        <begin position="447"/>
        <end position="466"/>
    </location>
</feature>
<gene>
    <name evidence="2" type="primary">Dgri\GH21030</name>
    <name evidence="2" type="ORF">Dgri_GH21030</name>
</gene>
<dbReference type="KEGG" id="dgr:6560450"/>
<feature type="compositionally biased region" description="Low complexity" evidence="1">
    <location>
        <begin position="40"/>
        <end position="54"/>
    </location>
</feature>
<name>B4J578_DROGR</name>
<dbReference type="eggNOG" id="ENOG502R5MB">
    <property type="taxonomic scope" value="Eukaryota"/>
</dbReference>
<feature type="region of interest" description="Disordered" evidence="1">
    <location>
        <begin position="493"/>
        <end position="569"/>
    </location>
</feature>
<feature type="compositionally biased region" description="Polar residues" evidence="1">
    <location>
        <begin position="398"/>
        <end position="410"/>
    </location>
</feature>
<proteinExistence type="predicted"/>
<dbReference type="STRING" id="7222.B4J578"/>
<feature type="compositionally biased region" description="Polar residues" evidence="1">
    <location>
        <begin position="496"/>
        <end position="506"/>
    </location>
</feature>
<feature type="compositionally biased region" description="Low complexity" evidence="1">
    <location>
        <begin position="551"/>
        <end position="565"/>
    </location>
</feature>
<organism evidence="3">
    <name type="scientific">Drosophila grimshawi</name>
    <name type="common">Hawaiian fruit fly</name>
    <name type="synonym">Idiomyia grimshawi</name>
    <dbReference type="NCBI Taxonomy" id="7222"/>
    <lineage>
        <taxon>Eukaryota</taxon>
        <taxon>Metazoa</taxon>
        <taxon>Ecdysozoa</taxon>
        <taxon>Arthropoda</taxon>
        <taxon>Hexapoda</taxon>
        <taxon>Insecta</taxon>
        <taxon>Pterygota</taxon>
        <taxon>Neoptera</taxon>
        <taxon>Endopterygota</taxon>
        <taxon>Diptera</taxon>
        <taxon>Brachycera</taxon>
        <taxon>Muscomorpha</taxon>
        <taxon>Ephydroidea</taxon>
        <taxon>Drosophilidae</taxon>
        <taxon>Drosophila</taxon>
        <taxon>Hawaiian Drosophila</taxon>
    </lineage>
</organism>
<dbReference type="OrthoDB" id="371494at2759"/>
<sequence>MLAISVHSASAMWPKLQLLAATLSVIGICLLATAKETHASSSNSGSSSTTTLPQPLQPPTVPQNATTPTSHENIDSNNSDDALTDSFKNAKAETEPVVFNKQESGDELILEVSTDRPHAREELKEAEQKQLKETASSQHFVGVPAFLPTALPMGQEKSGSATKSPTNGHGYIQFDINEEMPRETARRERLSKLKKDTVNDVLSSLFPNGFSDIFRYSGREAITEPATDAPSTTATTTNKAVVHATTPVVASAQSTDPVTSAPKNETYYSYQTSVSKEYRRELGPGHTEIVVEKVSSAEREPFRDDSNHISRDELLRINRAAVSSPVLPSLLLRPDFESEDNETLVAAESAPIVILGEQETELDEVQPFDDNQIAETRNLGEMLYQHLLPAPQHGAKSESISYRNQKGPAEQQQINVHIVHDESLSKAQQQQQEEKPKTQPQQALDHYQTHSEQRFQQPEKHHNQEAPSRHFLKTFKPMVSGSANGSIVKGSFHYESGTSAPRTNVKPSKEVSYKMQPSYQREMPQTQPQPQPQPQPKAQVKLPQSQLNTQAIASPASEPAAPAHSNYAGPTPNSLIYVTVNSQNPEAPSPAPPQAEEQAHPQFFNAHEYVLEAVADASQHNYQHAPAPKPNAQPETQLLVKPNGYTFVEVQKSVNIHNKLITEKDGHLVEMHETIYHQPPFDQQQQNQFSLGYSPKEFVSADAPEAIPKPAPPATNYVSLAANPINVEQVEYDSSPQEVASSHSSIQLGVPHQDGTHTQIHHEAPHNVDGQDVSHLPIHQEVAHNVDLTHQELPHQELPHQELPHQELPLQEAPQTIVVEKHVPNSYPVPVEKIVDRPYKQIVEKHIHVPYPVPQPVAVPVHVEHYVDRPYPVETYVEQPVPYPVETIIEKIVEKPVPVEVERIVEKPVEVEKIVEKYIDRPMAVPIHVPVAIHIPMPPNHSPGFNFGSHPNSLQPWSHASIGHIPPKVLQNYYTRMLKKLLPQFTAPKSVAKSPGKTSVLVKPPIRPVRGEAPPVATFSLADMRFDLRPPPPPQGSPWLQGARYIYNTLPSDLAVAAASAPVHMVKSYIGPVPTTSASKESNGSEFDEFQRWRNGHSLKRSPDFGRNLHMEYGFKPPLVPSLEIDDKGMPLKSDAEVQ</sequence>
<accession>B4J578</accession>
<feature type="region of interest" description="Disordered" evidence="1">
    <location>
        <begin position="423"/>
        <end position="466"/>
    </location>
</feature>
<dbReference type="HOGENOM" id="CLU_283023_0_0_1"/>
<dbReference type="Proteomes" id="UP000001070">
    <property type="component" value="Unassembled WGS sequence"/>
</dbReference>
<dbReference type="FunCoup" id="B4J578">
    <property type="interactions" value="2"/>
</dbReference>
<dbReference type="OMA" id="IHVEYDS"/>
<protein>
    <submittedName>
        <fullName evidence="2">GH21030</fullName>
    </submittedName>
</protein>
<evidence type="ECO:0000256" key="1">
    <source>
        <dbReference type="SAM" id="MobiDB-lite"/>
    </source>
</evidence>
<reference evidence="2 3" key="1">
    <citation type="journal article" date="2007" name="Nature">
        <title>Evolution of genes and genomes on the Drosophila phylogeny.</title>
        <authorList>
            <consortium name="Drosophila 12 Genomes Consortium"/>
            <person name="Clark A.G."/>
            <person name="Eisen M.B."/>
            <person name="Smith D.R."/>
            <person name="Bergman C.M."/>
            <person name="Oliver B."/>
            <person name="Markow T.A."/>
            <person name="Kaufman T.C."/>
            <person name="Kellis M."/>
            <person name="Gelbart W."/>
            <person name="Iyer V.N."/>
            <person name="Pollard D.A."/>
            <person name="Sackton T.B."/>
            <person name="Larracuente A.M."/>
            <person name="Singh N.D."/>
            <person name="Abad J.P."/>
            <person name="Abt D.N."/>
            <person name="Adryan B."/>
            <person name="Aguade M."/>
            <person name="Akashi H."/>
            <person name="Anderson W.W."/>
            <person name="Aquadro C.F."/>
            <person name="Ardell D.H."/>
            <person name="Arguello R."/>
            <person name="Artieri C.G."/>
            <person name="Barbash D.A."/>
            <person name="Barker D."/>
            <person name="Barsanti P."/>
            <person name="Batterham P."/>
            <person name="Batzoglou S."/>
            <person name="Begun D."/>
            <person name="Bhutkar A."/>
            <person name="Blanco E."/>
            <person name="Bosak S.A."/>
            <person name="Bradley R.K."/>
            <person name="Brand A.D."/>
            <person name="Brent M.R."/>
            <person name="Brooks A.N."/>
            <person name="Brown R.H."/>
            <person name="Butlin R.K."/>
            <person name="Caggese C."/>
            <person name="Calvi B.R."/>
            <person name="Bernardo de Carvalho A."/>
            <person name="Caspi A."/>
            <person name="Castrezana S."/>
            <person name="Celniker S.E."/>
            <person name="Chang J.L."/>
            <person name="Chapple C."/>
            <person name="Chatterji S."/>
            <person name="Chinwalla A."/>
            <person name="Civetta A."/>
            <person name="Clifton S.W."/>
            <person name="Comeron J.M."/>
            <person name="Costello J.C."/>
            <person name="Coyne J.A."/>
            <person name="Daub J."/>
            <person name="David R.G."/>
            <person name="Delcher A.L."/>
            <person name="Delehaunty K."/>
            <person name="Do C.B."/>
            <person name="Ebling H."/>
            <person name="Edwards K."/>
            <person name="Eickbush T."/>
            <person name="Evans J.D."/>
            <person name="Filipski A."/>
            <person name="Findeiss S."/>
            <person name="Freyhult E."/>
            <person name="Fulton L."/>
            <person name="Fulton R."/>
            <person name="Garcia A.C."/>
            <person name="Gardiner A."/>
            <person name="Garfield D.A."/>
            <person name="Garvin B.E."/>
            <person name="Gibson G."/>
            <person name="Gilbert D."/>
            <person name="Gnerre S."/>
            <person name="Godfrey J."/>
            <person name="Good R."/>
            <person name="Gotea V."/>
            <person name="Gravely B."/>
            <person name="Greenberg A.J."/>
            <person name="Griffiths-Jones S."/>
            <person name="Gross S."/>
            <person name="Guigo R."/>
            <person name="Gustafson E.A."/>
            <person name="Haerty W."/>
            <person name="Hahn M.W."/>
            <person name="Halligan D.L."/>
            <person name="Halpern A.L."/>
            <person name="Halter G.M."/>
            <person name="Han M.V."/>
            <person name="Heger A."/>
            <person name="Hillier L."/>
            <person name="Hinrichs A.S."/>
            <person name="Holmes I."/>
            <person name="Hoskins R.A."/>
            <person name="Hubisz M.J."/>
            <person name="Hultmark D."/>
            <person name="Huntley M.A."/>
            <person name="Jaffe D.B."/>
            <person name="Jagadeeshan S."/>
            <person name="Jeck W.R."/>
            <person name="Johnson J."/>
            <person name="Jones C.D."/>
            <person name="Jordan W.C."/>
            <person name="Karpen G.H."/>
            <person name="Kataoka E."/>
            <person name="Keightley P.D."/>
            <person name="Kheradpour P."/>
            <person name="Kirkness E.F."/>
            <person name="Koerich L.B."/>
            <person name="Kristiansen K."/>
            <person name="Kudrna D."/>
            <person name="Kulathinal R.J."/>
            <person name="Kumar S."/>
            <person name="Kwok R."/>
            <person name="Lander E."/>
            <person name="Langley C.H."/>
            <person name="Lapoint R."/>
            <person name="Lazzaro B.P."/>
            <person name="Lee S.J."/>
            <person name="Levesque L."/>
            <person name="Li R."/>
            <person name="Lin C.F."/>
            <person name="Lin M.F."/>
            <person name="Lindblad-Toh K."/>
            <person name="Llopart A."/>
            <person name="Long M."/>
            <person name="Low L."/>
            <person name="Lozovsky E."/>
            <person name="Lu J."/>
            <person name="Luo M."/>
            <person name="Machado C.A."/>
            <person name="Makalowski W."/>
            <person name="Marzo M."/>
            <person name="Matsuda M."/>
            <person name="Matzkin L."/>
            <person name="McAllister B."/>
            <person name="McBride C.S."/>
            <person name="McKernan B."/>
            <person name="McKernan K."/>
            <person name="Mendez-Lago M."/>
            <person name="Minx P."/>
            <person name="Mollenhauer M.U."/>
            <person name="Montooth K."/>
            <person name="Mount S.M."/>
            <person name="Mu X."/>
            <person name="Myers E."/>
            <person name="Negre B."/>
            <person name="Newfeld S."/>
            <person name="Nielsen R."/>
            <person name="Noor M.A."/>
            <person name="O'Grady P."/>
            <person name="Pachter L."/>
            <person name="Papaceit M."/>
            <person name="Parisi M.J."/>
            <person name="Parisi M."/>
            <person name="Parts L."/>
            <person name="Pedersen J.S."/>
            <person name="Pesole G."/>
            <person name="Phillippy A.M."/>
            <person name="Ponting C.P."/>
            <person name="Pop M."/>
            <person name="Porcelli D."/>
            <person name="Powell J.R."/>
            <person name="Prohaska S."/>
            <person name="Pruitt K."/>
            <person name="Puig M."/>
            <person name="Quesneville H."/>
            <person name="Ram K.R."/>
            <person name="Rand D."/>
            <person name="Rasmussen M.D."/>
            <person name="Reed L.K."/>
            <person name="Reenan R."/>
            <person name="Reily A."/>
            <person name="Remington K.A."/>
            <person name="Rieger T.T."/>
            <person name="Ritchie M.G."/>
            <person name="Robin C."/>
            <person name="Rogers Y.H."/>
            <person name="Rohde C."/>
            <person name="Rozas J."/>
            <person name="Rubenfield M.J."/>
            <person name="Ruiz A."/>
            <person name="Russo S."/>
            <person name="Salzberg S.L."/>
            <person name="Sanchez-Gracia A."/>
            <person name="Saranga D.J."/>
            <person name="Sato H."/>
            <person name="Schaeffer S.W."/>
            <person name="Schatz M.C."/>
            <person name="Schlenke T."/>
            <person name="Schwartz R."/>
            <person name="Segarra C."/>
            <person name="Singh R.S."/>
            <person name="Sirot L."/>
            <person name="Sirota M."/>
            <person name="Sisneros N.B."/>
            <person name="Smith C.D."/>
            <person name="Smith T.F."/>
            <person name="Spieth J."/>
            <person name="Stage D.E."/>
            <person name="Stark A."/>
            <person name="Stephan W."/>
            <person name="Strausberg R.L."/>
            <person name="Strempel S."/>
            <person name="Sturgill D."/>
            <person name="Sutton G."/>
            <person name="Sutton G.G."/>
            <person name="Tao W."/>
            <person name="Teichmann S."/>
            <person name="Tobari Y.N."/>
            <person name="Tomimura Y."/>
            <person name="Tsolas J.M."/>
            <person name="Valente V.L."/>
            <person name="Venter E."/>
            <person name="Venter J.C."/>
            <person name="Vicario S."/>
            <person name="Vieira F.G."/>
            <person name="Vilella A.J."/>
            <person name="Villasante A."/>
            <person name="Walenz B."/>
            <person name="Wang J."/>
            <person name="Wasserman M."/>
            <person name="Watts T."/>
            <person name="Wilson D."/>
            <person name="Wilson R.K."/>
            <person name="Wing R.A."/>
            <person name="Wolfner M.F."/>
            <person name="Wong A."/>
            <person name="Wong G.K."/>
            <person name="Wu C.I."/>
            <person name="Wu G."/>
            <person name="Yamamoto D."/>
            <person name="Yang H.P."/>
            <person name="Yang S.P."/>
            <person name="Yorke J.A."/>
            <person name="Yoshida K."/>
            <person name="Zdobnov E."/>
            <person name="Zhang P."/>
            <person name="Zhang Y."/>
            <person name="Zimin A.V."/>
            <person name="Baldwin J."/>
            <person name="Abdouelleil A."/>
            <person name="Abdulkadir J."/>
            <person name="Abebe A."/>
            <person name="Abera B."/>
            <person name="Abreu J."/>
            <person name="Acer S.C."/>
            <person name="Aftuck L."/>
            <person name="Alexander A."/>
            <person name="An P."/>
            <person name="Anderson E."/>
            <person name="Anderson S."/>
            <person name="Arachi H."/>
            <person name="Azer M."/>
            <person name="Bachantsang P."/>
            <person name="Barry A."/>
            <person name="Bayul T."/>
            <person name="Berlin A."/>
            <person name="Bessette D."/>
            <person name="Bloom T."/>
            <person name="Blye J."/>
            <person name="Boguslavskiy L."/>
            <person name="Bonnet C."/>
            <person name="Boukhgalter B."/>
            <person name="Bourzgui I."/>
            <person name="Brown A."/>
            <person name="Cahill P."/>
            <person name="Channer S."/>
            <person name="Cheshatsang Y."/>
            <person name="Chuda L."/>
            <person name="Citroen M."/>
            <person name="Collymore A."/>
            <person name="Cooke P."/>
            <person name="Costello M."/>
            <person name="D'Aco K."/>
            <person name="Daza R."/>
            <person name="De Haan G."/>
            <person name="DeGray S."/>
            <person name="DeMaso C."/>
            <person name="Dhargay N."/>
            <person name="Dooley K."/>
            <person name="Dooley E."/>
            <person name="Doricent M."/>
            <person name="Dorje P."/>
            <person name="Dorjee K."/>
            <person name="Dupes A."/>
            <person name="Elong R."/>
            <person name="Falk J."/>
            <person name="Farina A."/>
            <person name="Faro S."/>
            <person name="Ferguson D."/>
            <person name="Fisher S."/>
            <person name="Foley C.D."/>
            <person name="Franke A."/>
            <person name="Friedrich D."/>
            <person name="Gadbois L."/>
            <person name="Gearin G."/>
            <person name="Gearin C.R."/>
            <person name="Giannoukos G."/>
            <person name="Goode T."/>
            <person name="Graham J."/>
            <person name="Grandbois E."/>
            <person name="Grewal S."/>
            <person name="Gyaltsen K."/>
            <person name="Hafez N."/>
            <person name="Hagos B."/>
            <person name="Hall J."/>
            <person name="Henson C."/>
            <person name="Hollinger A."/>
            <person name="Honan T."/>
            <person name="Huard M.D."/>
            <person name="Hughes L."/>
            <person name="Hurhula B."/>
            <person name="Husby M.E."/>
            <person name="Kamat A."/>
            <person name="Kanga B."/>
            <person name="Kashin S."/>
            <person name="Khazanovich D."/>
            <person name="Kisner P."/>
            <person name="Lance K."/>
            <person name="Lara M."/>
            <person name="Lee W."/>
            <person name="Lennon N."/>
            <person name="Letendre F."/>
            <person name="LeVine R."/>
            <person name="Lipovsky A."/>
            <person name="Liu X."/>
            <person name="Liu J."/>
            <person name="Liu S."/>
            <person name="Lokyitsang T."/>
            <person name="Lokyitsang Y."/>
            <person name="Lubonja R."/>
            <person name="Lui A."/>
            <person name="MacDonald P."/>
            <person name="Magnisalis V."/>
            <person name="Maru K."/>
            <person name="Matthews C."/>
            <person name="McCusker W."/>
            <person name="McDonough S."/>
            <person name="Mehta T."/>
            <person name="Meldrim J."/>
            <person name="Meneus L."/>
            <person name="Mihai O."/>
            <person name="Mihalev A."/>
            <person name="Mihova T."/>
            <person name="Mittelman R."/>
            <person name="Mlenga V."/>
            <person name="Montmayeur A."/>
            <person name="Mulrain L."/>
            <person name="Navidi A."/>
            <person name="Naylor J."/>
            <person name="Negash T."/>
            <person name="Nguyen T."/>
            <person name="Nguyen N."/>
            <person name="Nicol R."/>
            <person name="Norbu C."/>
            <person name="Norbu N."/>
            <person name="Novod N."/>
            <person name="O'Neill B."/>
            <person name="Osman S."/>
            <person name="Markiewicz E."/>
            <person name="Oyono O.L."/>
            <person name="Patti C."/>
            <person name="Phunkhang P."/>
            <person name="Pierre F."/>
            <person name="Priest M."/>
            <person name="Raghuraman S."/>
            <person name="Rege F."/>
            <person name="Reyes R."/>
            <person name="Rise C."/>
            <person name="Rogov P."/>
            <person name="Ross K."/>
            <person name="Ryan E."/>
            <person name="Settipalli S."/>
            <person name="Shea T."/>
            <person name="Sherpa N."/>
            <person name="Shi L."/>
            <person name="Shih D."/>
            <person name="Sparrow T."/>
            <person name="Spaulding J."/>
            <person name="Stalker J."/>
            <person name="Stange-Thomann N."/>
            <person name="Stavropoulos S."/>
            <person name="Stone C."/>
            <person name="Strader C."/>
            <person name="Tesfaye S."/>
            <person name="Thomson T."/>
            <person name="Thoulutsang Y."/>
            <person name="Thoulutsang D."/>
            <person name="Topham K."/>
            <person name="Topping I."/>
            <person name="Tsamla T."/>
            <person name="Vassiliev H."/>
            <person name="Vo A."/>
            <person name="Wangchuk T."/>
            <person name="Wangdi T."/>
            <person name="Weiand M."/>
            <person name="Wilkinson J."/>
            <person name="Wilson A."/>
            <person name="Yadav S."/>
            <person name="Young G."/>
            <person name="Yu Q."/>
            <person name="Zembek L."/>
            <person name="Zhong D."/>
            <person name="Zimmer A."/>
            <person name="Zwirko Z."/>
            <person name="Jaffe D.B."/>
            <person name="Alvarez P."/>
            <person name="Brockman W."/>
            <person name="Butler J."/>
            <person name="Chin C."/>
            <person name="Gnerre S."/>
            <person name="Grabherr M."/>
            <person name="Kleber M."/>
            <person name="Mauceli E."/>
            <person name="MacCallum I."/>
        </authorList>
    </citation>
    <scope>NUCLEOTIDE SEQUENCE [LARGE SCALE GENOMIC DNA]</scope>
    <source>
        <strain evidence="3">Tucson 15287-2541.00</strain>
    </source>
</reference>
<dbReference type="PhylomeDB" id="B4J578"/>
<evidence type="ECO:0000313" key="3">
    <source>
        <dbReference type="Proteomes" id="UP000001070"/>
    </source>
</evidence>
<feature type="compositionally biased region" description="Polar residues" evidence="1">
    <location>
        <begin position="62"/>
        <end position="81"/>
    </location>
</feature>
<feature type="region of interest" description="Disordered" evidence="1">
    <location>
        <begin position="39"/>
        <end position="84"/>
    </location>
</feature>